<evidence type="ECO:0000256" key="1">
    <source>
        <dbReference type="ARBA" id="ARBA00005352"/>
    </source>
</evidence>
<keyword evidence="5" id="KW-1185">Reference proteome</keyword>
<dbReference type="Pfam" id="PF19031">
    <property type="entry name" value="Intu_longin_1"/>
    <property type="match status" value="1"/>
</dbReference>
<dbReference type="STRING" id="1077348.A0A2G8RUB8"/>
<dbReference type="OrthoDB" id="240546at2759"/>
<organism evidence="4 5">
    <name type="scientific">Ganoderma sinense ZZ0214-1</name>
    <dbReference type="NCBI Taxonomy" id="1077348"/>
    <lineage>
        <taxon>Eukaryota</taxon>
        <taxon>Fungi</taxon>
        <taxon>Dikarya</taxon>
        <taxon>Basidiomycota</taxon>
        <taxon>Agaricomycotina</taxon>
        <taxon>Agaricomycetes</taxon>
        <taxon>Polyporales</taxon>
        <taxon>Polyporaceae</taxon>
        <taxon>Ganoderma</taxon>
    </lineage>
</organism>
<feature type="compositionally biased region" description="Polar residues" evidence="2">
    <location>
        <begin position="425"/>
        <end position="445"/>
    </location>
</feature>
<protein>
    <recommendedName>
        <fullName evidence="3">CCZ1/INTU/HSP4 first Longin domain-containing protein</fullName>
    </recommendedName>
</protein>
<gene>
    <name evidence="4" type="ORF">GSI_12996</name>
</gene>
<sequence>MSRIPPSLLYLTIYNPTLKPAFLEPDNEDAEEQAHILFYTAREHAVSRDRILRQVGLAKALVNFSEMFNAGIPCENVHSQGRRMVMISPEPNFWIHACYEVAKTPRPHHNSKGKGTPKAKSKDKEKETDQTSRPTTIYDYLDGSIHDIALRTHFQRGYAEFKLLHGSFDSILSNVGQQALELQLERFFTVWAWKWDIEDDDFGTHLGIPLHPSHAKLTPLLDKFASSLPDELMTFALSPPHIIPSRTPRYPAALIRHVLARIPPPVTPVPKAKQTIPSSTVTAPPLAAQMGKQTTSADVKSPPPQTESGFAFPLPPMPAMPNMTFGLDVKSMKWGWPGYLTFGKGGGTPAGPSGLSSLTAAPPNLEAVIEGQNDLPKAASTDHSPRPESHRKNTLDVDTASLLEAISTESIGSYSRTPSPAPSVLSKSSQLGELSTETSVSTGGNVSPVDDADPLEIQVNGIPQIVFAQPAPELPPLQITARPVRSFLWSRVHLDSPDDPSITERCRVLHLTHHEFTVAIVAKEDHSLDLPHLVDEVVEVIETMQASLTEESQEGESSLPSAVKILQPKDRQIVSKDEFTYSPSPGFVSRSEHLYNGQELLRSGLDVYEVFSRGQNPQHWHIGKRGLGATADGEVYMEVGRKETTLTDVDNELAGVVYHMDLWELYQTLG</sequence>
<feature type="compositionally biased region" description="Basic and acidic residues" evidence="2">
    <location>
        <begin position="120"/>
        <end position="130"/>
    </location>
</feature>
<dbReference type="PANTHER" id="PTHR13056:SF0">
    <property type="entry name" value="VACUOLAR FUSION PROTEIN CCZ1 HOMOLOG-RELATED"/>
    <property type="match status" value="1"/>
</dbReference>
<feature type="region of interest" description="Disordered" evidence="2">
    <location>
        <begin position="105"/>
        <end position="133"/>
    </location>
</feature>
<feature type="region of interest" description="Disordered" evidence="2">
    <location>
        <begin position="376"/>
        <end position="398"/>
    </location>
</feature>
<dbReference type="Proteomes" id="UP000230002">
    <property type="component" value="Unassembled WGS sequence"/>
</dbReference>
<evidence type="ECO:0000256" key="2">
    <source>
        <dbReference type="SAM" id="MobiDB-lite"/>
    </source>
</evidence>
<name>A0A2G8RUB8_9APHY</name>
<proteinExistence type="inferred from homology"/>
<dbReference type="PANTHER" id="PTHR13056">
    <property type="entry name" value="VACUOLAR FUSION PROTEIN CCZ1 HOMOLOG-RELATED"/>
    <property type="match status" value="1"/>
</dbReference>
<feature type="region of interest" description="Disordered" evidence="2">
    <location>
        <begin position="411"/>
        <end position="453"/>
    </location>
</feature>
<feature type="domain" description="CCZ1/INTU/HSP4 first Longin" evidence="3">
    <location>
        <begin position="10"/>
        <end position="166"/>
    </location>
</feature>
<dbReference type="InterPro" id="IPR013176">
    <property type="entry name" value="Ccz1"/>
</dbReference>
<accession>A0A2G8RUB8</accession>
<dbReference type="InterPro" id="IPR043987">
    <property type="entry name" value="CCZ1/INTU/HSP4_longin_1"/>
</dbReference>
<evidence type="ECO:0000259" key="3">
    <source>
        <dbReference type="Pfam" id="PF19031"/>
    </source>
</evidence>
<dbReference type="EMBL" id="AYKW01000056">
    <property type="protein sequence ID" value="PIL25107.1"/>
    <property type="molecule type" value="Genomic_DNA"/>
</dbReference>
<evidence type="ECO:0000313" key="5">
    <source>
        <dbReference type="Proteomes" id="UP000230002"/>
    </source>
</evidence>
<dbReference type="AlphaFoldDB" id="A0A2G8RUB8"/>
<dbReference type="GO" id="GO:0035658">
    <property type="term" value="C:Mon1-Ccz1 complex"/>
    <property type="evidence" value="ECO:0007669"/>
    <property type="project" value="InterPro"/>
</dbReference>
<comment type="similarity">
    <text evidence="1">Belongs to the CCZ1 family.</text>
</comment>
<feature type="compositionally biased region" description="Basic residues" evidence="2">
    <location>
        <begin position="105"/>
        <end position="119"/>
    </location>
</feature>
<evidence type="ECO:0000313" key="4">
    <source>
        <dbReference type="EMBL" id="PIL25107.1"/>
    </source>
</evidence>
<comment type="caution">
    <text evidence="4">The sequence shown here is derived from an EMBL/GenBank/DDBJ whole genome shotgun (WGS) entry which is preliminary data.</text>
</comment>
<feature type="compositionally biased region" description="Basic and acidic residues" evidence="2">
    <location>
        <begin position="383"/>
        <end position="395"/>
    </location>
</feature>
<reference evidence="4 5" key="1">
    <citation type="journal article" date="2015" name="Sci. Rep.">
        <title>Chromosome-level genome map provides insights into diverse defense mechanisms in the medicinal fungus Ganoderma sinense.</title>
        <authorList>
            <person name="Zhu Y."/>
            <person name="Xu J."/>
            <person name="Sun C."/>
            <person name="Zhou S."/>
            <person name="Xu H."/>
            <person name="Nelson D.R."/>
            <person name="Qian J."/>
            <person name="Song J."/>
            <person name="Luo H."/>
            <person name="Xiang L."/>
            <person name="Li Y."/>
            <person name="Xu Z."/>
            <person name="Ji A."/>
            <person name="Wang L."/>
            <person name="Lu S."/>
            <person name="Hayward A."/>
            <person name="Sun W."/>
            <person name="Li X."/>
            <person name="Schwartz D.C."/>
            <person name="Wang Y."/>
            <person name="Chen S."/>
        </authorList>
    </citation>
    <scope>NUCLEOTIDE SEQUENCE [LARGE SCALE GENOMIC DNA]</scope>
    <source>
        <strain evidence="4 5">ZZ0214-1</strain>
    </source>
</reference>
<dbReference type="GO" id="GO:0016192">
    <property type="term" value="P:vesicle-mediated transport"/>
    <property type="evidence" value="ECO:0007669"/>
    <property type="project" value="InterPro"/>
</dbReference>